<feature type="region of interest" description="Disordered" evidence="1">
    <location>
        <begin position="167"/>
        <end position="194"/>
    </location>
</feature>
<sequence length="194" mass="20622">MWVEHCVVELQERVVKGVERPLVSDRVLETDDEPGVDEPIECRSKVGNSPANPVRDRSGRDGPVGDCGQDAVVDQRSGSGHDRVFGEQRGCLVSHGGTGREDPLNDPTVHVTSTIRQVKVDHVGGIADNASDGGVHLHCGLQVGWVVEALGGGSIIVGVHDEFHASAPPQGRFTGGQGPHHRDSRSAENKSRLA</sequence>
<evidence type="ECO:0000313" key="2">
    <source>
        <dbReference type="EMBL" id="CAB4772935.1"/>
    </source>
</evidence>
<evidence type="ECO:0000256" key="1">
    <source>
        <dbReference type="SAM" id="MobiDB-lite"/>
    </source>
</evidence>
<feature type="compositionally biased region" description="Acidic residues" evidence="1">
    <location>
        <begin position="30"/>
        <end position="39"/>
    </location>
</feature>
<reference evidence="2" key="1">
    <citation type="submission" date="2020-05" db="EMBL/GenBank/DDBJ databases">
        <authorList>
            <person name="Chiriac C."/>
            <person name="Salcher M."/>
            <person name="Ghai R."/>
            <person name="Kavagutti S V."/>
        </authorList>
    </citation>
    <scope>NUCLEOTIDE SEQUENCE</scope>
</reference>
<dbReference type="EMBL" id="CAEZYY010000064">
    <property type="protein sequence ID" value="CAB4772935.1"/>
    <property type="molecule type" value="Genomic_DNA"/>
</dbReference>
<proteinExistence type="predicted"/>
<feature type="region of interest" description="Disordered" evidence="1">
    <location>
        <begin position="29"/>
        <end position="67"/>
    </location>
</feature>
<gene>
    <name evidence="2" type="ORF">UFOPK2806_02536</name>
</gene>
<feature type="compositionally biased region" description="Basic and acidic residues" evidence="1">
    <location>
        <begin position="180"/>
        <end position="194"/>
    </location>
</feature>
<name>A0A6J6VPK6_9ZZZZ</name>
<organism evidence="2">
    <name type="scientific">freshwater metagenome</name>
    <dbReference type="NCBI Taxonomy" id="449393"/>
    <lineage>
        <taxon>unclassified sequences</taxon>
        <taxon>metagenomes</taxon>
        <taxon>ecological metagenomes</taxon>
    </lineage>
</organism>
<protein>
    <submittedName>
        <fullName evidence="2">Unannotated protein</fullName>
    </submittedName>
</protein>
<dbReference type="AlphaFoldDB" id="A0A6J6VPK6"/>
<accession>A0A6J6VPK6</accession>